<dbReference type="InterPro" id="IPR050287">
    <property type="entry name" value="MTA/SAH_deaminase"/>
</dbReference>
<dbReference type="Gene3D" id="2.30.40.10">
    <property type="entry name" value="Urease, subunit C, domain 1"/>
    <property type="match status" value="2"/>
</dbReference>
<dbReference type="KEGG" id="gtr:GLOTRDRAFT_133013"/>
<keyword evidence="3" id="KW-1185">Reference proteome</keyword>
<dbReference type="Proteomes" id="UP000030669">
    <property type="component" value="Unassembled WGS sequence"/>
</dbReference>
<dbReference type="PANTHER" id="PTHR43794">
    <property type="entry name" value="AMINOHYDROLASE SSNA-RELATED"/>
    <property type="match status" value="1"/>
</dbReference>
<dbReference type="SUPFAM" id="SSF51338">
    <property type="entry name" value="Composite domain of metallo-dependent hydrolases"/>
    <property type="match status" value="2"/>
</dbReference>
<dbReference type="HOGENOM" id="CLU_1610923_0_0_1"/>
<dbReference type="GeneID" id="19302629"/>
<dbReference type="PANTHER" id="PTHR43794:SF11">
    <property type="entry name" value="AMIDOHYDROLASE-RELATED DOMAIN-CONTAINING PROTEIN"/>
    <property type="match status" value="1"/>
</dbReference>
<evidence type="ECO:0000313" key="3">
    <source>
        <dbReference type="Proteomes" id="UP000030669"/>
    </source>
</evidence>
<dbReference type="GO" id="GO:0016810">
    <property type="term" value="F:hydrolase activity, acting on carbon-nitrogen (but not peptide) bonds"/>
    <property type="evidence" value="ECO:0007669"/>
    <property type="project" value="InterPro"/>
</dbReference>
<reference evidence="2 3" key="1">
    <citation type="journal article" date="2012" name="Science">
        <title>The Paleozoic origin of enzymatic lignin decomposition reconstructed from 31 fungal genomes.</title>
        <authorList>
            <person name="Floudas D."/>
            <person name="Binder M."/>
            <person name="Riley R."/>
            <person name="Barry K."/>
            <person name="Blanchette R.A."/>
            <person name="Henrissat B."/>
            <person name="Martinez A.T."/>
            <person name="Otillar R."/>
            <person name="Spatafora J.W."/>
            <person name="Yadav J.S."/>
            <person name="Aerts A."/>
            <person name="Benoit I."/>
            <person name="Boyd A."/>
            <person name="Carlson A."/>
            <person name="Copeland A."/>
            <person name="Coutinho P.M."/>
            <person name="de Vries R.P."/>
            <person name="Ferreira P."/>
            <person name="Findley K."/>
            <person name="Foster B."/>
            <person name="Gaskell J."/>
            <person name="Glotzer D."/>
            <person name="Gorecki P."/>
            <person name="Heitman J."/>
            <person name="Hesse C."/>
            <person name="Hori C."/>
            <person name="Igarashi K."/>
            <person name="Jurgens J.A."/>
            <person name="Kallen N."/>
            <person name="Kersten P."/>
            <person name="Kohler A."/>
            <person name="Kuees U."/>
            <person name="Kumar T.K.A."/>
            <person name="Kuo A."/>
            <person name="LaButti K."/>
            <person name="Larrondo L.F."/>
            <person name="Lindquist E."/>
            <person name="Ling A."/>
            <person name="Lombard V."/>
            <person name="Lucas S."/>
            <person name="Lundell T."/>
            <person name="Martin R."/>
            <person name="McLaughlin D.J."/>
            <person name="Morgenstern I."/>
            <person name="Morin E."/>
            <person name="Murat C."/>
            <person name="Nagy L.G."/>
            <person name="Nolan M."/>
            <person name="Ohm R.A."/>
            <person name="Patyshakuliyeva A."/>
            <person name="Rokas A."/>
            <person name="Ruiz-Duenas F.J."/>
            <person name="Sabat G."/>
            <person name="Salamov A."/>
            <person name="Samejima M."/>
            <person name="Schmutz J."/>
            <person name="Slot J.C."/>
            <person name="St John F."/>
            <person name="Stenlid J."/>
            <person name="Sun H."/>
            <person name="Sun S."/>
            <person name="Syed K."/>
            <person name="Tsang A."/>
            <person name="Wiebenga A."/>
            <person name="Young D."/>
            <person name="Pisabarro A."/>
            <person name="Eastwood D.C."/>
            <person name="Martin F."/>
            <person name="Cullen D."/>
            <person name="Grigoriev I.V."/>
            <person name="Hibbett D.S."/>
        </authorList>
    </citation>
    <scope>NUCLEOTIDE SEQUENCE [LARGE SCALE GENOMIC DNA]</scope>
    <source>
        <strain evidence="2 3">ATCC 11539</strain>
    </source>
</reference>
<dbReference type="EMBL" id="KB469310">
    <property type="protein sequence ID" value="EPQ51641.1"/>
    <property type="molecule type" value="Genomic_DNA"/>
</dbReference>
<dbReference type="RefSeq" id="XP_007870083.1">
    <property type="nucleotide sequence ID" value="XM_007871892.1"/>
</dbReference>
<sequence length="165" mass="18245">MASNICSTILLRNGLLATHRGEDDPLSTPSARRVDVLIQGDRIVDVAKPNSVKLPQHYFVVDCSDKWIAPGFVDTHRHLWMTIVNSHEDWTLSEYLAKLSCTTAALVTAEDGRVSDDRAAQSVNLAHCRDPFKGIVFHATAADVDWVIVNGEIVKAEGRLVRVGW</sequence>
<gene>
    <name evidence="2" type="ORF">GLOTRDRAFT_133013</name>
</gene>
<evidence type="ECO:0000313" key="2">
    <source>
        <dbReference type="EMBL" id="EPQ51641.1"/>
    </source>
</evidence>
<dbReference type="AlphaFoldDB" id="S7PVH9"/>
<name>S7PVH9_GLOTA</name>
<evidence type="ECO:0008006" key="4">
    <source>
        <dbReference type="Google" id="ProtNLM"/>
    </source>
</evidence>
<evidence type="ECO:0000256" key="1">
    <source>
        <dbReference type="ARBA" id="ARBA00022801"/>
    </source>
</evidence>
<dbReference type="Gene3D" id="3.20.20.140">
    <property type="entry name" value="Metal-dependent hydrolases"/>
    <property type="match status" value="1"/>
</dbReference>
<proteinExistence type="predicted"/>
<accession>S7PVH9</accession>
<dbReference type="STRING" id="670483.S7PVH9"/>
<dbReference type="OrthoDB" id="194468at2759"/>
<protein>
    <recommendedName>
        <fullName evidence="4">Metallo-dependent hydrolase</fullName>
    </recommendedName>
</protein>
<dbReference type="InterPro" id="IPR011059">
    <property type="entry name" value="Metal-dep_hydrolase_composite"/>
</dbReference>
<keyword evidence="1" id="KW-0378">Hydrolase</keyword>
<organism evidence="2 3">
    <name type="scientific">Gloeophyllum trabeum (strain ATCC 11539 / FP-39264 / Madison 617)</name>
    <name type="common">Brown rot fungus</name>
    <dbReference type="NCBI Taxonomy" id="670483"/>
    <lineage>
        <taxon>Eukaryota</taxon>
        <taxon>Fungi</taxon>
        <taxon>Dikarya</taxon>
        <taxon>Basidiomycota</taxon>
        <taxon>Agaricomycotina</taxon>
        <taxon>Agaricomycetes</taxon>
        <taxon>Gloeophyllales</taxon>
        <taxon>Gloeophyllaceae</taxon>
        <taxon>Gloeophyllum</taxon>
    </lineage>
</organism>
<dbReference type="eggNOG" id="KOG3968">
    <property type="taxonomic scope" value="Eukaryota"/>
</dbReference>